<evidence type="ECO:0000313" key="3">
    <source>
        <dbReference type="Proteomes" id="UP000320693"/>
    </source>
</evidence>
<accession>A0ABQ0S8P7</accession>
<dbReference type="Proteomes" id="UP000320693">
    <property type="component" value="Unassembled WGS sequence"/>
</dbReference>
<keyword evidence="3" id="KW-1185">Reference proteome</keyword>
<reference evidence="2 3" key="1">
    <citation type="submission" date="2019-06" db="EMBL/GenBank/DDBJ databases">
        <title>Whole genome shotgun sequence of Pseudonocardia saturnea NBRC 14499.</title>
        <authorList>
            <person name="Hosoyama A."/>
            <person name="Uohara A."/>
            <person name="Ohji S."/>
            <person name="Ichikawa N."/>
        </authorList>
    </citation>
    <scope>NUCLEOTIDE SEQUENCE [LARGE SCALE GENOMIC DNA]</scope>
    <source>
        <strain evidence="2 3">NBRC 14499</strain>
    </source>
</reference>
<evidence type="ECO:0000256" key="1">
    <source>
        <dbReference type="SAM" id="MobiDB-lite"/>
    </source>
</evidence>
<feature type="region of interest" description="Disordered" evidence="1">
    <location>
        <begin position="1"/>
        <end position="65"/>
    </location>
</feature>
<comment type="caution">
    <text evidence="2">The sequence shown here is derived from an EMBL/GenBank/DDBJ whole genome shotgun (WGS) entry which is preliminary data.</text>
</comment>
<name>A0ABQ0S8P7_9PSEU</name>
<dbReference type="EMBL" id="BJNH01000116">
    <property type="protein sequence ID" value="GEC29299.1"/>
    <property type="molecule type" value="Genomic_DNA"/>
</dbReference>
<gene>
    <name evidence="2" type="ORF">PSA01_63280</name>
</gene>
<protein>
    <submittedName>
        <fullName evidence="2">Uncharacterized protein</fullName>
    </submittedName>
</protein>
<sequence length="136" mass="14612">MNPGPSDRVGRASLRSDASGVPTRSDEPRTPAVPSGPRPGVLRQAAFQRHRAPEALMSTTPNSRTDLARIEVTESDTRATRLQVLETQVCEVRDDLADAAASADPAQALGAVEQLATLLQHTLQELAHLAWETSPR</sequence>
<proteinExistence type="predicted"/>
<organism evidence="2 3">
    <name type="scientific">Pseudonocardia saturnea</name>
    <dbReference type="NCBI Taxonomy" id="33909"/>
    <lineage>
        <taxon>Bacteria</taxon>
        <taxon>Bacillati</taxon>
        <taxon>Actinomycetota</taxon>
        <taxon>Actinomycetes</taxon>
        <taxon>Pseudonocardiales</taxon>
        <taxon>Pseudonocardiaceae</taxon>
        <taxon>Pseudonocardia</taxon>
    </lineage>
</organism>
<evidence type="ECO:0000313" key="2">
    <source>
        <dbReference type="EMBL" id="GEC29299.1"/>
    </source>
</evidence>